<name>A0AAV9N6F9_9EURO</name>
<dbReference type="GeneID" id="89973864"/>
<feature type="compositionally biased region" description="Basic and acidic residues" evidence="2">
    <location>
        <begin position="382"/>
        <end position="396"/>
    </location>
</feature>
<feature type="domain" description="Azaphilone pigments biosynthesis cluster protein L N-terminal" evidence="3">
    <location>
        <begin position="3"/>
        <end position="211"/>
    </location>
</feature>
<dbReference type="Proteomes" id="UP001358417">
    <property type="component" value="Unassembled WGS sequence"/>
</dbReference>
<feature type="coiled-coil region" evidence="1">
    <location>
        <begin position="32"/>
        <end position="59"/>
    </location>
</feature>
<accession>A0AAV9N6F9</accession>
<dbReference type="Pfam" id="PF17111">
    <property type="entry name" value="PigL_N"/>
    <property type="match status" value="1"/>
</dbReference>
<dbReference type="AlphaFoldDB" id="A0AAV9N6F9"/>
<evidence type="ECO:0000256" key="1">
    <source>
        <dbReference type="SAM" id="Coils"/>
    </source>
</evidence>
<dbReference type="EMBL" id="JAVRRD010000021">
    <property type="protein sequence ID" value="KAK5048598.1"/>
    <property type="molecule type" value="Genomic_DNA"/>
</dbReference>
<dbReference type="InterPro" id="IPR031348">
    <property type="entry name" value="PigL_N"/>
</dbReference>
<organism evidence="4 5">
    <name type="scientific">Exophiala bonariae</name>
    <dbReference type="NCBI Taxonomy" id="1690606"/>
    <lineage>
        <taxon>Eukaryota</taxon>
        <taxon>Fungi</taxon>
        <taxon>Dikarya</taxon>
        <taxon>Ascomycota</taxon>
        <taxon>Pezizomycotina</taxon>
        <taxon>Eurotiomycetes</taxon>
        <taxon>Chaetothyriomycetidae</taxon>
        <taxon>Chaetothyriales</taxon>
        <taxon>Herpotrichiellaceae</taxon>
        <taxon>Exophiala</taxon>
    </lineage>
</organism>
<gene>
    <name evidence="4" type="ORF">LTR84_005689</name>
</gene>
<reference evidence="4 5" key="1">
    <citation type="submission" date="2023-08" db="EMBL/GenBank/DDBJ databases">
        <title>Black Yeasts Isolated from many extreme environments.</title>
        <authorList>
            <person name="Coleine C."/>
            <person name="Stajich J.E."/>
            <person name="Selbmann L."/>
        </authorList>
    </citation>
    <scope>NUCLEOTIDE SEQUENCE [LARGE SCALE GENOMIC DNA]</scope>
    <source>
        <strain evidence="4 5">CCFEE 5792</strain>
    </source>
</reference>
<keyword evidence="5" id="KW-1185">Reference proteome</keyword>
<sequence>MGDPISLASGVLALTSFALQSTKVLYEVIESFRHHSRTVRELKEELESLEGVLSSLQNLPNDEQIDISALKLPLLRCGEACRGLAVVIEQCTGRSSNGQASFRDWFMLTYRGKDITGFRNVIGAYKSTIAIAIADANLRHTNVTAQLLREYKEMIDNTTMDLQEILEQAETKLGKYTVQDGSPSAEVPNDLNRLSIEEERASIEHCLNVCKDVESHLEAVRAGISISRDDGETSNLLRTRQSQAHLLTSEKLNDCKTGIRFTISELQLRMQDADHRLRRLLDPSRPRVSPSHSDAEELESIRKCLSICEDATEELAKERVNVFEDVHMTDDAHQVIVATMGDLISARNISTGARSKQWLGQMSDASLQQLSKDNRWPVNDAASEHSPENTPTEREPSNTTTDSSRVRLHPRFEGRHGSGRKLG</sequence>
<protein>
    <recommendedName>
        <fullName evidence="3">Azaphilone pigments biosynthesis cluster protein L N-terminal domain-containing protein</fullName>
    </recommendedName>
</protein>
<evidence type="ECO:0000259" key="3">
    <source>
        <dbReference type="Pfam" id="PF17111"/>
    </source>
</evidence>
<comment type="caution">
    <text evidence="4">The sequence shown here is derived from an EMBL/GenBank/DDBJ whole genome shotgun (WGS) entry which is preliminary data.</text>
</comment>
<proteinExistence type="predicted"/>
<evidence type="ECO:0000313" key="5">
    <source>
        <dbReference type="Proteomes" id="UP001358417"/>
    </source>
</evidence>
<dbReference type="RefSeq" id="XP_064703957.1">
    <property type="nucleotide sequence ID" value="XM_064849254.1"/>
</dbReference>
<evidence type="ECO:0000313" key="4">
    <source>
        <dbReference type="EMBL" id="KAK5048598.1"/>
    </source>
</evidence>
<keyword evidence="1" id="KW-0175">Coiled coil</keyword>
<evidence type="ECO:0000256" key="2">
    <source>
        <dbReference type="SAM" id="MobiDB-lite"/>
    </source>
</evidence>
<feature type="region of interest" description="Disordered" evidence="2">
    <location>
        <begin position="375"/>
        <end position="423"/>
    </location>
</feature>